<dbReference type="PANTHER" id="PTHR30290:SF9">
    <property type="entry name" value="OLIGOPEPTIDE-BINDING PROTEIN APPA"/>
    <property type="match status" value="1"/>
</dbReference>
<dbReference type="PANTHER" id="PTHR30290">
    <property type="entry name" value="PERIPLASMIC BINDING COMPONENT OF ABC TRANSPORTER"/>
    <property type="match status" value="1"/>
</dbReference>
<comment type="similarity">
    <text evidence="1">Belongs to the bacterial solute-binding protein 5 family.</text>
</comment>
<dbReference type="GO" id="GO:1904680">
    <property type="term" value="F:peptide transmembrane transporter activity"/>
    <property type="evidence" value="ECO:0007669"/>
    <property type="project" value="TreeGrafter"/>
</dbReference>
<dbReference type="CDD" id="cd08504">
    <property type="entry name" value="PBP2_OppA"/>
    <property type="match status" value="1"/>
</dbReference>
<dbReference type="GO" id="GO:0043190">
    <property type="term" value="C:ATP-binding cassette (ABC) transporter complex"/>
    <property type="evidence" value="ECO:0007669"/>
    <property type="project" value="InterPro"/>
</dbReference>
<sequence>MRKLASIFLVIAFLFNGCVEKKTNVNYIKNRNYPIYGVSEFPKDLILLDNLNMGYNDILISLFEGLVKADSSGKIIPALAESWNINNNNTVYTFKIRNNASWNNGDKITSKDFVVFFSQILNSNVKNIYDYQLFHIFGAENYRKGKTDFNKVAINSVNDETLEIRLNTPCNYLLDILSNPIYSLRKIDNNLKNWIINYDKLLYSGPYRIKHIKDEEMEIEKNLFYWDKDNVVSNRIIIENNENRENSLAAFQSSKIDFLVSPPLSEIKSLKTKNQIMQIPSNSGKALAFNFKSEKVKDKELRMAINNCIDRENICGNILDDTGELWKFGMTDNKGNVNSNDITNKGKAFKENLKLICGNSIENKKIIEEIKKDLKEKLDIDLDIIFYEENDFINRLKEKEYDVALINIPKEYKNSICCYEKFLQNNSFNFISYKNSNYENIIYRAKIETNERNQKELLTKAEKILINDVPIIPLYIEKNIICKNEQIYNVQTNYNGNILLSRISFSNM</sequence>
<evidence type="ECO:0000256" key="2">
    <source>
        <dbReference type="ARBA" id="ARBA00022448"/>
    </source>
</evidence>
<feature type="domain" description="Solute-binding protein family 5" evidence="4">
    <location>
        <begin position="74"/>
        <end position="410"/>
    </location>
</feature>
<dbReference type="InterPro" id="IPR039424">
    <property type="entry name" value="SBP_5"/>
</dbReference>
<dbReference type="SUPFAM" id="SSF53850">
    <property type="entry name" value="Periplasmic binding protein-like II"/>
    <property type="match status" value="1"/>
</dbReference>
<dbReference type="Pfam" id="PF00496">
    <property type="entry name" value="SBP_bac_5"/>
    <property type="match status" value="1"/>
</dbReference>
<protein>
    <submittedName>
        <fullName evidence="5">Dipeptide-binding protein DppE</fullName>
    </submittedName>
</protein>
<gene>
    <name evidence="5" type="primary">dppE_1</name>
    <name evidence="5" type="ORF">CLLI_11190</name>
</gene>
<dbReference type="InterPro" id="IPR030678">
    <property type="entry name" value="Peptide/Ni-bd"/>
</dbReference>
<comment type="caution">
    <text evidence="5">The sequence shown here is derived from an EMBL/GenBank/DDBJ whole genome shotgun (WGS) entry which is preliminary data.</text>
</comment>
<dbReference type="Gene3D" id="3.90.76.10">
    <property type="entry name" value="Dipeptide-binding Protein, Domain 1"/>
    <property type="match status" value="1"/>
</dbReference>
<evidence type="ECO:0000256" key="1">
    <source>
        <dbReference type="ARBA" id="ARBA00005695"/>
    </source>
</evidence>
<dbReference type="AlphaFoldDB" id="A0A2T0B5A6"/>
<dbReference type="GO" id="GO:0015833">
    <property type="term" value="P:peptide transport"/>
    <property type="evidence" value="ECO:0007669"/>
    <property type="project" value="TreeGrafter"/>
</dbReference>
<dbReference type="GO" id="GO:0042597">
    <property type="term" value="C:periplasmic space"/>
    <property type="evidence" value="ECO:0007669"/>
    <property type="project" value="UniProtKB-ARBA"/>
</dbReference>
<organism evidence="5 6">
    <name type="scientific">Clostridium liquoris</name>
    <dbReference type="NCBI Taxonomy" id="1289519"/>
    <lineage>
        <taxon>Bacteria</taxon>
        <taxon>Bacillati</taxon>
        <taxon>Bacillota</taxon>
        <taxon>Clostridia</taxon>
        <taxon>Eubacteriales</taxon>
        <taxon>Clostridiaceae</taxon>
        <taxon>Clostridium</taxon>
    </lineage>
</organism>
<dbReference type="RefSeq" id="WP_106063259.1">
    <property type="nucleotide sequence ID" value="NZ_PVXO01000032.1"/>
</dbReference>
<reference evidence="5 6" key="1">
    <citation type="submission" date="2018-03" db="EMBL/GenBank/DDBJ databases">
        <title>Genome sequence of Clostridium liquoris DSM 100320.</title>
        <authorList>
            <person name="Poehlein A."/>
            <person name="Daniel R."/>
        </authorList>
    </citation>
    <scope>NUCLEOTIDE SEQUENCE [LARGE SCALE GENOMIC DNA]</scope>
    <source>
        <strain evidence="5 6">DSM 100320</strain>
    </source>
</reference>
<evidence type="ECO:0000256" key="3">
    <source>
        <dbReference type="ARBA" id="ARBA00022729"/>
    </source>
</evidence>
<evidence type="ECO:0000259" key="4">
    <source>
        <dbReference type="Pfam" id="PF00496"/>
    </source>
</evidence>
<dbReference type="Proteomes" id="UP000239706">
    <property type="component" value="Unassembled WGS sequence"/>
</dbReference>
<dbReference type="OrthoDB" id="403896at2"/>
<evidence type="ECO:0000313" key="5">
    <source>
        <dbReference type="EMBL" id="PRR79078.1"/>
    </source>
</evidence>
<proteinExistence type="inferred from homology"/>
<dbReference type="Gene3D" id="3.40.190.10">
    <property type="entry name" value="Periplasmic binding protein-like II"/>
    <property type="match status" value="1"/>
</dbReference>
<evidence type="ECO:0000313" key="6">
    <source>
        <dbReference type="Proteomes" id="UP000239706"/>
    </source>
</evidence>
<keyword evidence="2" id="KW-0813">Transport</keyword>
<dbReference type="InterPro" id="IPR000914">
    <property type="entry name" value="SBP_5_dom"/>
</dbReference>
<accession>A0A2T0B5A6</accession>
<dbReference type="PIRSF" id="PIRSF002741">
    <property type="entry name" value="MppA"/>
    <property type="match status" value="1"/>
</dbReference>
<dbReference type="EMBL" id="PVXO01000032">
    <property type="protein sequence ID" value="PRR79078.1"/>
    <property type="molecule type" value="Genomic_DNA"/>
</dbReference>
<dbReference type="Gene3D" id="3.10.105.10">
    <property type="entry name" value="Dipeptide-binding Protein, Domain 3"/>
    <property type="match status" value="1"/>
</dbReference>
<keyword evidence="6" id="KW-1185">Reference proteome</keyword>
<name>A0A2T0B5A6_9CLOT</name>
<keyword evidence="3" id="KW-0732">Signal</keyword>